<keyword evidence="10" id="KW-0472">Membrane</keyword>
<dbReference type="InterPro" id="IPR003660">
    <property type="entry name" value="HAMP_dom"/>
</dbReference>
<evidence type="ECO:0000256" key="10">
    <source>
        <dbReference type="SAM" id="Phobius"/>
    </source>
</evidence>
<name>A0A5S9PST5_9GAMM</name>
<dbReference type="PRINTS" id="PR00344">
    <property type="entry name" value="BCTRLSENSOR"/>
</dbReference>
<evidence type="ECO:0000256" key="2">
    <source>
        <dbReference type="ARBA" id="ARBA00004651"/>
    </source>
</evidence>
<dbReference type="PANTHER" id="PTHR44936">
    <property type="entry name" value="SENSOR PROTEIN CREC"/>
    <property type="match status" value="1"/>
</dbReference>
<sequence length="437" mass="50110">MLRLFLKFYFFLFISVFLYLAFGVVSQHTWLNDKIEEDRANDLNGTIYLLNALHESLGSQAFEEQIKNYPTSSNIPIVVLDIDSLNLPPKNEATLKSGQRLTQRDEVHFNSPRNIGIYHYLPGSNLVIKVGPLGRGQELDDMVEFYDHSIFLVIAIPMILIMLSLYIKLKRLESATTQFGSGNLTIRVSEKKRHTIGNLNRHFNRMAERIEQLIKGQKQLRNAVAHELRTPVSRIRFELDMMQMEDNKALRDEYMYGISNDVDELADLVDELLTYARFDREITDLELKPHSLNESLKRVIDTHVFDSKKQFIYNDAWEHQSGILDQIGFDPKLIERAIGNLVGNAEKYAHETIHLHMKQENFYTTIYVDDDGPGVPDSERIDIFTPFKRLDTSRTRATGGFGLGLSIVKQIAQWHGGDASVETSPLGGARFVFSWPT</sequence>
<dbReference type="SUPFAM" id="SSF158472">
    <property type="entry name" value="HAMP domain-like"/>
    <property type="match status" value="1"/>
</dbReference>
<dbReference type="EMBL" id="CACSIO010000012">
    <property type="protein sequence ID" value="CAA0107243.1"/>
    <property type="molecule type" value="Genomic_DNA"/>
</dbReference>
<feature type="transmembrane region" description="Helical" evidence="10">
    <location>
        <begin position="145"/>
        <end position="167"/>
    </location>
</feature>
<comment type="subcellular location">
    <subcellularLocation>
        <location evidence="2">Cell membrane</location>
        <topology evidence="2">Multi-pass membrane protein</topology>
    </subcellularLocation>
</comment>
<keyword evidence="5" id="KW-0597">Phosphoprotein</keyword>
<keyword evidence="6 13" id="KW-0808">Transferase</keyword>
<evidence type="ECO:0000256" key="7">
    <source>
        <dbReference type="ARBA" id="ARBA00022741"/>
    </source>
</evidence>
<feature type="domain" description="HAMP" evidence="12">
    <location>
        <begin position="169"/>
        <end position="215"/>
    </location>
</feature>
<dbReference type="InterPro" id="IPR003661">
    <property type="entry name" value="HisK_dim/P_dom"/>
</dbReference>
<dbReference type="CDD" id="cd06225">
    <property type="entry name" value="HAMP"/>
    <property type="match status" value="1"/>
</dbReference>
<keyword evidence="8" id="KW-0418">Kinase</keyword>
<evidence type="ECO:0000313" key="14">
    <source>
        <dbReference type="Proteomes" id="UP000441399"/>
    </source>
</evidence>
<evidence type="ECO:0000256" key="1">
    <source>
        <dbReference type="ARBA" id="ARBA00000085"/>
    </source>
</evidence>
<proteinExistence type="predicted"/>
<dbReference type="Pfam" id="PF00672">
    <property type="entry name" value="HAMP"/>
    <property type="match status" value="1"/>
</dbReference>
<dbReference type="GO" id="GO:0005886">
    <property type="term" value="C:plasma membrane"/>
    <property type="evidence" value="ECO:0007669"/>
    <property type="project" value="UniProtKB-SubCell"/>
</dbReference>
<dbReference type="InterPro" id="IPR004358">
    <property type="entry name" value="Sig_transdc_His_kin-like_C"/>
</dbReference>
<dbReference type="OrthoDB" id="9804645at2"/>
<evidence type="ECO:0000259" key="11">
    <source>
        <dbReference type="PROSITE" id="PS50109"/>
    </source>
</evidence>
<dbReference type="SUPFAM" id="SSF47384">
    <property type="entry name" value="Homodimeric domain of signal transducing histidine kinase"/>
    <property type="match status" value="1"/>
</dbReference>
<keyword evidence="9" id="KW-0067">ATP-binding</keyword>
<dbReference type="GO" id="GO:0005524">
    <property type="term" value="F:ATP binding"/>
    <property type="evidence" value="ECO:0007669"/>
    <property type="project" value="UniProtKB-KW"/>
</dbReference>
<dbReference type="InterPro" id="IPR036097">
    <property type="entry name" value="HisK_dim/P_sf"/>
</dbReference>
<dbReference type="AlphaFoldDB" id="A0A5S9PST5"/>
<dbReference type="Proteomes" id="UP000441399">
    <property type="component" value="Unassembled WGS sequence"/>
</dbReference>
<comment type="catalytic activity">
    <reaction evidence="1">
        <text>ATP + protein L-histidine = ADP + protein N-phospho-L-histidine.</text>
        <dbReference type="EC" id="2.7.13.3"/>
    </reaction>
</comment>
<dbReference type="Pfam" id="PF02518">
    <property type="entry name" value="HATPase_c"/>
    <property type="match status" value="1"/>
</dbReference>
<evidence type="ECO:0000256" key="4">
    <source>
        <dbReference type="ARBA" id="ARBA00022475"/>
    </source>
</evidence>
<dbReference type="SMART" id="SM00387">
    <property type="entry name" value="HATPase_c"/>
    <property type="match status" value="1"/>
</dbReference>
<reference evidence="13 14" key="1">
    <citation type="submission" date="2019-11" db="EMBL/GenBank/DDBJ databases">
        <authorList>
            <person name="Holert J."/>
        </authorList>
    </citation>
    <scope>NUCLEOTIDE SEQUENCE [LARGE SCALE GENOMIC DNA]</scope>
    <source>
        <strain evidence="13">SB11_3</strain>
    </source>
</reference>
<evidence type="ECO:0000313" key="13">
    <source>
        <dbReference type="EMBL" id="CAA0107243.1"/>
    </source>
</evidence>
<keyword evidence="4" id="KW-1003">Cell membrane</keyword>
<dbReference type="CDD" id="cd00082">
    <property type="entry name" value="HisKA"/>
    <property type="match status" value="1"/>
</dbReference>
<dbReference type="Gene3D" id="1.10.287.130">
    <property type="match status" value="1"/>
</dbReference>
<feature type="transmembrane region" description="Helical" evidence="10">
    <location>
        <begin position="6"/>
        <end position="25"/>
    </location>
</feature>
<dbReference type="Pfam" id="PF00512">
    <property type="entry name" value="HisKA"/>
    <property type="match status" value="1"/>
</dbReference>
<dbReference type="PANTHER" id="PTHR44936:SF10">
    <property type="entry name" value="SENSOR PROTEIN RSTB"/>
    <property type="match status" value="1"/>
</dbReference>
<protein>
    <recommendedName>
        <fullName evidence="3">histidine kinase</fullName>
        <ecNumber evidence="3">2.7.13.3</ecNumber>
    </recommendedName>
</protein>
<gene>
    <name evidence="13" type="primary">rstB_2</name>
    <name evidence="13" type="ORF">OPDIPICF_01159</name>
</gene>
<keyword evidence="10" id="KW-0812">Transmembrane</keyword>
<evidence type="ECO:0000259" key="12">
    <source>
        <dbReference type="PROSITE" id="PS50885"/>
    </source>
</evidence>
<dbReference type="GO" id="GO:0000155">
    <property type="term" value="F:phosphorelay sensor kinase activity"/>
    <property type="evidence" value="ECO:0007669"/>
    <property type="project" value="InterPro"/>
</dbReference>
<dbReference type="SMART" id="SM00388">
    <property type="entry name" value="HisKA"/>
    <property type="match status" value="1"/>
</dbReference>
<dbReference type="SMART" id="SM00304">
    <property type="entry name" value="HAMP"/>
    <property type="match status" value="1"/>
</dbReference>
<evidence type="ECO:0000256" key="8">
    <source>
        <dbReference type="ARBA" id="ARBA00022777"/>
    </source>
</evidence>
<dbReference type="InterPro" id="IPR003594">
    <property type="entry name" value="HATPase_dom"/>
</dbReference>
<dbReference type="PROSITE" id="PS50109">
    <property type="entry name" value="HIS_KIN"/>
    <property type="match status" value="1"/>
</dbReference>
<feature type="domain" description="Histidine kinase" evidence="11">
    <location>
        <begin position="223"/>
        <end position="437"/>
    </location>
</feature>
<organism evidence="13 14">
    <name type="scientific">BD1-7 clade bacterium</name>
    <dbReference type="NCBI Taxonomy" id="2029982"/>
    <lineage>
        <taxon>Bacteria</taxon>
        <taxon>Pseudomonadati</taxon>
        <taxon>Pseudomonadota</taxon>
        <taxon>Gammaproteobacteria</taxon>
        <taxon>Cellvibrionales</taxon>
        <taxon>Spongiibacteraceae</taxon>
        <taxon>BD1-7 clade</taxon>
    </lineage>
</organism>
<evidence type="ECO:0000256" key="6">
    <source>
        <dbReference type="ARBA" id="ARBA00022679"/>
    </source>
</evidence>
<dbReference type="Gene3D" id="3.30.565.10">
    <property type="entry name" value="Histidine kinase-like ATPase, C-terminal domain"/>
    <property type="match status" value="1"/>
</dbReference>
<accession>A0A5S9PST5</accession>
<evidence type="ECO:0000256" key="5">
    <source>
        <dbReference type="ARBA" id="ARBA00022553"/>
    </source>
</evidence>
<dbReference type="EC" id="2.7.13.3" evidence="3"/>
<dbReference type="InterPro" id="IPR005467">
    <property type="entry name" value="His_kinase_dom"/>
</dbReference>
<dbReference type="InterPro" id="IPR036890">
    <property type="entry name" value="HATPase_C_sf"/>
</dbReference>
<dbReference type="PROSITE" id="PS50885">
    <property type="entry name" value="HAMP"/>
    <property type="match status" value="1"/>
</dbReference>
<keyword evidence="10" id="KW-1133">Transmembrane helix</keyword>
<keyword evidence="14" id="KW-1185">Reference proteome</keyword>
<keyword evidence="7" id="KW-0547">Nucleotide-binding</keyword>
<dbReference type="InterPro" id="IPR050980">
    <property type="entry name" value="2C_sensor_his_kinase"/>
</dbReference>
<dbReference type="SUPFAM" id="SSF55874">
    <property type="entry name" value="ATPase domain of HSP90 chaperone/DNA topoisomerase II/histidine kinase"/>
    <property type="match status" value="1"/>
</dbReference>
<evidence type="ECO:0000256" key="9">
    <source>
        <dbReference type="ARBA" id="ARBA00022840"/>
    </source>
</evidence>
<dbReference type="Gene3D" id="1.10.8.500">
    <property type="entry name" value="HAMP domain in histidine kinase"/>
    <property type="match status" value="1"/>
</dbReference>
<evidence type="ECO:0000256" key="3">
    <source>
        <dbReference type="ARBA" id="ARBA00012438"/>
    </source>
</evidence>